<evidence type="ECO:0000313" key="3">
    <source>
        <dbReference type="EMBL" id="KAB1109505.1"/>
    </source>
</evidence>
<organism evidence="2 4">
    <name type="scientific">Micromonospora aurantiaca</name>
    <name type="common">nom. illeg.</name>
    <dbReference type="NCBI Taxonomy" id="47850"/>
    <lineage>
        <taxon>Bacteria</taxon>
        <taxon>Bacillati</taxon>
        <taxon>Actinomycetota</taxon>
        <taxon>Actinomycetes</taxon>
        <taxon>Micromonosporales</taxon>
        <taxon>Micromonosporaceae</taxon>
        <taxon>Micromonospora</taxon>
    </lineage>
</organism>
<feature type="compositionally biased region" description="Basic residues" evidence="1">
    <location>
        <begin position="69"/>
        <end position="80"/>
    </location>
</feature>
<dbReference type="AlphaFoldDB" id="A0A1C6TFU8"/>
<reference evidence="2 4" key="2">
    <citation type="submission" date="2018-08" db="EMBL/GenBank/DDBJ databases">
        <title>Streptomyces kandeliansis sp. nov., an endophytic bacterium isolated from mangrove plant.</title>
        <authorList>
            <person name="Wang R."/>
        </authorList>
    </citation>
    <scope>NUCLEOTIDE SEQUENCE [LARGE SCALE GENOMIC DNA]</scope>
    <source>
        <strain evidence="2">110B</strain>
        <strain evidence="4">H14(2018)</strain>
    </source>
</reference>
<reference evidence="3 5" key="3">
    <citation type="submission" date="2019-09" db="EMBL/GenBank/DDBJ databases">
        <title>High taxonomic diversity of Micromonospora strains isolated from Medicago sativa nodules in different geographical locations.</title>
        <authorList>
            <person name="Martinez-Hidalgo P."/>
            <person name="Flores-Felix J.D."/>
            <person name="Velazquez E."/>
            <person name="Brau L."/>
            <person name="Trujillo M.E."/>
            <person name="Martinez-Molina E."/>
        </authorList>
    </citation>
    <scope>NUCLEOTIDE SEQUENCE [LARGE SCALE GENOMIC DNA]</scope>
    <source>
        <strain evidence="3 5">ALFB5</strain>
    </source>
</reference>
<dbReference type="RefSeq" id="WP_013475087.1">
    <property type="nucleotide sequence ID" value="NZ_CBDRIO010000013.1"/>
</dbReference>
<dbReference type="Proteomes" id="UP000471364">
    <property type="component" value="Unassembled WGS sequence"/>
</dbReference>
<reference evidence="2 4" key="1">
    <citation type="submission" date="2018-07" db="EMBL/GenBank/DDBJ databases">
        <authorList>
            <person name="Ye Y."/>
        </authorList>
    </citation>
    <scope>NUCLEOTIDE SEQUENCE [LARGE SCALE GENOMIC DNA]</scope>
    <source>
        <strain evidence="2">110B</strain>
        <strain evidence="4">H14(2018)</strain>
    </source>
</reference>
<name>A0A1C6TFU8_9ACTN</name>
<feature type="compositionally biased region" description="Basic and acidic residues" evidence="1">
    <location>
        <begin position="50"/>
        <end position="61"/>
    </location>
</feature>
<sequence>MTTNDERAEDPAAARRPADELPGQLPFDRLDVGDAEQLAELTGADAPPVEEPRQPVDEPRRPPPPYDRAHKRRNQRPLPT</sequence>
<evidence type="ECO:0000256" key="1">
    <source>
        <dbReference type="SAM" id="MobiDB-lite"/>
    </source>
</evidence>
<evidence type="ECO:0000313" key="2">
    <source>
        <dbReference type="EMBL" id="AXH89494.1"/>
    </source>
</evidence>
<dbReference type="Proteomes" id="UP000253958">
    <property type="component" value="Chromosome"/>
</dbReference>
<gene>
    <name evidence="2" type="ORF">DVH21_05815</name>
    <name evidence="3" type="ORF">F6X54_19365</name>
</gene>
<feature type="compositionally biased region" description="Basic and acidic residues" evidence="1">
    <location>
        <begin position="1"/>
        <end position="19"/>
    </location>
</feature>
<protein>
    <submittedName>
        <fullName evidence="2">Uncharacterized protein</fullName>
    </submittedName>
</protein>
<proteinExistence type="predicted"/>
<feature type="region of interest" description="Disordered" evidence="1">
    <location>
        <begin position="1"/>
        <end position="80"/>
    </location>
</feature>
<accession>A0A1C6TFU8</accession>
<keyword evidence="5" id="KW-1185">Reference proteome</keyword>
<dbReference type="EMBL" id="CP031263">
    <property type="protein sequence ID" value="AXH89494.1"/>
    <property type="molecule type" value="Genomic_DNA"/>
</dbReference>
<dbReference type="EMBL" id="WAAR01000088">
    <property type="protein sequence ID" value="KAB1109505.1"/>
    <property type="molecule type" value="Genomic_DNA"/>
</dbReference>
<evidence type="ECO:0000313" key="4">
    <source>
        <dbReference type="Proteomes" id="UP000253958"/>
    </source>
</evidence>
<evidence type="ECO:0000313" key="5">
    <source>
        <dbReference type="Proteomes" id="UP000471364"/>
    </source>
</evidence>